<evidence type="ECO:0000256" key="1">
    <source>
        <dbReference type="ARBA" id="ARBA00022490"/>
    </source>
</evidence>
<reference evidence="11 12" key="1">
    <citation type="submission" date="2015-03" db="EMBL/GenBank/DDBJ databases">
        <authorList>
            <person name="Murphy D."/>
        </authorList>
    </citation>
    <scope>NUCLEOTIDE SEQUENCE [LARGE SCALE GENOMIC DNA]</scope>
    <source>
        <strain evidence="11 12">Y233</strain>
    </source>
</reference>
<dbReference type="GO" id="GO:1904812">
    <property type="term" value="P:rRNA acetylation involved in maturation of SSU-rRNA"/>
    <property type="evidence" value="ECO:0007669"/>
    <property type="project" value="TreeGrafter"/>
</dbReference>
<dbReference type="InterPro" id="IPR038321">
    <property type="entry name" value="TmcA_C_sf"/>
</dbReference>
<dbReference type="SUPFAM" id="SSF52540">
    <property type="entry name" value="P-loop containing nucleoside triphosphate hydrolases"/>
    <property type="match status" value="1"/>
</dbReference>
<dbReference type="Pfam" id="PF17176">
    <property type="entry name" value="tRNA_bind_3"/>
    <property type="match status" value="1"/>
</dbReference>
<dbReference type="InterPro" id="IPR013562">
    <property type="entry name" value="TmcA/NAT10_N"/>
</dbReference>
<dbReference type="GO" id="GO:1990883">
    <property type="term" value="F:18S rRNA cytidine N-acetyltransferase activity"/>
    <property type="evidence" value="ECO:0007669"/>
    <property type="project" value="TreeGrafter"/>
</dbReference>
<keyword evidence="8 9" id="KW-0012">Acyltransferase</keyword>
<evidence type="ECO:0000256" key="8">
    <source>
        <dbReference type="ARBA" id="ARBA00023315"/>
    </source>
</evidence>
<dbReference type="InterPro" id="IPR007807">
    <property type="entry name" value="TcmA/NAT10_helicase"/>
</dbReference>
<keyword evidence="6 9" id="KW-0067">ATP-binding</keyword>
<accession>A0A0T9PFA2</accession>
<evidence type="ECO:0000259" key="10">
    <source>
        <dbReference type="PROSITE" id="PS51186"/>
    </source>
</evidence>
<dbReference type="Gene3D" id="1.20.120.890">
    <property type="entry name" value="tRNA(Met) cytidine acetyltransferase, tail domain"/>
    <property type="match status" value="1"/>
</dbReference>
<evidence type="ECO:0000256" key="4">
    <source>
        <dbReference type="ARBA" id="ARBA00022694"/>
    </source>
</evidence>
<dbReference type="FunFam" id="3.40.50.11040:FF:000003">
    <property type="entry name" value="tRNA(Met) cytidine acetyltransferase TmcA"/>
    <property type="match status" value="1"/>
</dbReference>
<proteinExistence type="inferred from homology"/>
<dbReference type="FunFam" id="3.40.50.300:FF:001011">
    <property type="entry name" value="tRNA(Met) cytidine acetyltransferase TmcA"/>
    <property type="match status" value="1"/>
</dbReference>
<feature type="binding site" evidence="9">
    <location>
        <begin position="501"/>
        <end position="503"/>
    </location>
    <ligand>
        <name>acetyl-CoA</name>
        <dbReference type="ChEBI" id="CHEBI:57288"/>
    </ligand>
</feature>
<sequence>MTNPIVASQPQMAQQGIRRLLILSGQADWSRQQAVMLRQHLAGDWLWLSEHPPEGVNGISPIAARTLLGQENLHGVFDATDGLNIEALAILAGTLRAGSWLLLLVPEWGSWPQWPDKDSLRWSEQPAPIVTENFIRHLQRQFLADPDVVLWQQDRPLILPAMGSRPCWRLPDGSPTAQQQHILQRLMQADSGIWVLTAARGRGKSTLAGMLVAHWQGGCWVTGPGKAATQVLNQQAGERARFWAPDALLDYCQRHDVSDIDWLLIDEAAAIPTPLLSALLAYFPRALLTTTVQGYEGSGRGFLLKFCATLGDWHHLTLTDPIRWAADDPLERVIDNAMLFHDELSSDTLFNNKLFDNKLSNNELFNNKSLNNELLGNQSLLKRPPVAQIEITLYEQRDWRDNPELLRRFYGLLTTAHYRTTPLDLRRLMDAPGMHFSAARVADAVIGALWLVDEGGLSDALALDVWAGRRRPRGNLVAQSLAAHSGQWQAPTLLSRRISRVAVMAAWRQQGIARRMIAAEQAHARQQQCDFLSVSFGYTAELAHFWHRCGFRLVRIGSHKEASSGCYTTMALLPLSPAGEALCQSAEQQLKRDWYWLQPWIDIPTPLFLRLPEPPEVTLTDDDWRELAGFAFAFRPLEASLPALQRLLLHTELPLSALRHYLQLRTPQAEIINTLGLTGRKALVALWRQEAAEGMAMIDVDKMIMSAKP</sequence>
<dbReference type="CDD" id="cd04301">
    <property type="entry name" value="NAT_SF"/>
    <property type="match status" value="1"/>
</dbReference>
<keyword evidence="1 9" id="KW-0963">Cytoplasm</keyword>
<dbReference type="GO" id="GO:0051391">
    <property type="term" value="P:tRNA acetylation"/>
    <property type="evidence" value="ECO:0007669"/>
    <property type="project" value="UniProtKB-UniRule"/>
</dbReference>
<comment type="similarity">
    <text evidence="9">Belongs to the TmcA family.</text>
</comment>
<evidence type="ECO:0000256" key="2">
    <source>
        <dbReference type="ARBA" id="ARBA00022555"/>
    </source>
</evidence>
<keyword evidence="3 9" id="KW-0808">Transferase</keyword>
<keyword evidence="4 9" id="KW-0819">tRNA processing</keyword>
<evidence type="ECO:0000313" key="11">
    <source>
        <dbReference type="EMBL" id="CNH62239.1"/>
    </source>
</evidence>
<evidence type="ECO:0000313" key="12">
    <source>
        <dbReference type="Proteomes" id="UP000038204"/>
    </source>
</evidence>
<evidence type="ECO:0000256" key="9">
    <source>
        <dbReference type="HAMAP-Rule" id="MF_01886"/>
    </source>
</evidence>
<dbReference type="Pfam" id="PF05127">
    <property type="entry name" value="NAT10_TcmA_helicase"/>
    <property type="match status" value="1"/>
</dbReference>
<comment type="caution">
    <text evidence="9">Lacks conserved residue(s) required for the propagation of feature annotation.</text>
</comment>
<dbReference type="EMBL" id="CQBK01000006">
    <property type="protein sequence ID" value="CNH62239.1"/>
    <property type="molecule type" value="Genomic_DNA"/>
</dbReference>
<feature type="binding site" evidence="9">
    <location>
        <position position="541"/>
    </location>
    <ligand>
        <name>acetyl-CoA</name>
        <dbReference type="ChEBI" id="CHEBI:57288"/>
    </ligand>
</feature>
<gene>
    <name evidence="9 11" type="primary">tmcA</name>
    <name evidence="11" type="ORF">ERS008667_01084</name>
</gene>
<evidence type="ECO:0000256" key="6">
    <source>
        <dbReference type="ARBA" id="ARBA00022840"/>
    </source>
</evidence>
<dbReference type="InterPro" id="IPR000182">
    <property type="entry name" value="GNAT_dom"/>
</dbReference>
<dbReference type="Gene3D" id="3.40.50.300">
    <property type="entry name" value="P-loop containing nucleotide triphosphate hydrolases"/>
    <property type="match status" value="1"/>
</dbReference>
<dbReference type="PROSITE" id="PS51186">
    <property type="entry name" value="GNAT"/>
    <property type="match status" value="1"/>
</dbReference>
<dbReference type="InterPro" id="IPR024914">
    <property type="entry name" value="tRNA_acetyltr_TmcA"/>
</dbReference>
<keyword evidence="5 9" id="KW-0547">Nucleotide-binding</keyword>
<dbReference type="GO" id="GO:0005524">
    <property type="term" value="F:ATP binding"/>
    <property type="evidence" value="ECO:0007669"/>
    <property type="project" value="UniProtKB-UniRule"/>
</dbReference>
<feature type="binding site" evidence="9">
    <location>
        <position position="548"/>
    </location>
    <ligand>
        <name>acetyl-CoA</name>
        <dbReference type="ChEBI" id="CHEBI:57288"/>
    </ligand>
</feature>
<dbReference type="SUPFAM" id="SSF55729">
    <property type="entry name" value="Acyl-CoA N-acyltransferases (Nat)"/>
    <property type="match status" value="1"/>
</dbReference>
<feature type="binding site" evidence="9">
    <location>
        <position position="179"/>
    </location>
    <ligand>
        <name>ATP</name>
        <dbReference type="ChEBI" id="CHEBI:30616"/>
    </ligand>
</feature>
<evidence type="ECO:0000256" key="3">
    <source>
        <dbReference type="ARBA" id="ARBA00022679"/>
    </source>
</evidence>
<dbReference type="GO" id="GO:0051392">
    <property type="term" value="F:tRNA cytidine N4-acetyltransferase activity"/>
    <property type="evidence" value="ECO:0007669"/>
    <property type="project" value="UniProtKB-UniRule"/>
</dbReference>
<dbReference type="InterPro" id="IPR016181">
    <property type="entry name" value="Acyl_CoA_acyltransferase"/>
</dbReference>
<keyword evidence="7 9" id="KW-0694">RNA-binding</keyword>
<comment type="catalytic activity">
    <reaction evidence="9">
        <text>cytidine(34) in elongator tRNA(Met) + acetyl-CoA + ATP + H2O = N(4)-acetylcytidine(34) in elongator tRNA(Met) + ADP + phosphate + CoA + H(+)</text>
        <dbReference type="Rhea" id="RHEA:43788"/>
        <dbReference type="Rhea" id="RHEA-COMP:10693"/>
        <dbReference type="Rhea" id="RHEA-COMP:10694"/>
        <dbReference type="ChEBI" id="CHEBI:15377"/>
        <dbReference type="ChEBI" id="CHEBI:15378"/>
        <dbReference type="ChEBI" id="CHEBI:30616"/>
        <dbReference type="ChEBI" id="CHEBI:43474"/>
        <dbReference type="ChEBI" id="CHEBI:57287"/>
        <dbReference type="ChEBI" id="CHEBI:57288"/>
        <dbReference type="ChEBI" id="CHEBI:74900"/>
        <dbReference type="ChEBI" id="CHEBI:82748"/>
        <dbReference type="ChEBI" id="CHEBI:456216"/>
        <dbReference type="EC" id="2.3.1.193"/>
    </reaction>
</comment>
<dbReference type="GO" id="GO:0005737">
    <property type="term" value="C:cytoplasm"/>
    <property type="evidence" value="ECO:0007669"/>
    <property type="project" value="UniProtKB-SubCell"/>
</dbReference>
<dbReference type="Proteomes" id="UP000038204">
    <property type="component" value="Unassembled WGS sequence"/>
</dbReference>
<keyword evidence="2 9" id="KW-0820">tRNA-binding</keyword>
<evidence type="ECO:0000256" key="5">
    <source>
        <dbReference type="ARBA" id="ARBA00022741"/>
    </source>
</evidence>
<feature type="binding site" evidence="9">
    <location>
        <position position="323"/>
    </location>
    <ligand>
        <name>ATP</name>
        <dbReference type="ChEBI" id="CHEBI:30616"/>
    </ligand>
</feature>
<dbReference type="AlphaFoldDB" id="A0A0T9PFA2"/>
<dbReference type="InterPro" id="IPR033442">
    <property type="entry name" value="TmcA_tRNA_bind"/>
</dbReference>
<comment type="function">
    <text evidence="9">Catalyzes the formation of N(4)-acetylcytidine (ac(4)C) at the wobble position of tRNA(Met), by using acetyl-CoA as an acetyl donor and ATP (or GTP).</text>
</comment>
<dbReference type="PANTHER" id="PTHR10925:SF5">
    <property type="entry name" value="RNA CYTIDINE ACETYLTRANSFERASE"/>
    <property type="match status" value="1"/>
</dbReference>
<dbReference type="InterPro" id="IPR032672">
    <property type="entry name" value="TmcA/NAT10/Kre33"/>
</dbReference>
<dbReference type="EC" id="2.3.1.193" evidence="9"/>
<dbReference type="Gene3D" id="3.40.630.30">
    <property type="match status" value="1"/>
</dbReference>
<dbReference type="Pfam" id="PF13718">
    <property type="entry name" value="GNAT_acetyltr_2"/>
    <property type="match status" value="2"/>
</dbReference>
<organism evidence="11 12">
    <name type="scientific">Yersinia similis</name>
    <dbReference type="NCBI Taxonomy" id="367190"/>
    <lineage>
        <taxon>Bacteria</taxon>
        <taxon>Pseudomonadati</taxon>
        <taxon>Pseudomonadota</taxon>
        <taxon>Gammaproteobacteria</taxon>
        <taxon>Enterobacterales</taxon>
        <taxon>Yersiniaceae</taxon>
        <taxon>Yersinia</taxon>
    </lineage>
</organism>
<dbReference type="PANTHER" id="PTHR10925">
    <property type="entry name" value="N-ACETYLTRANSFERASE 10"/>
    <property type="match status" value="1"/>
</dbReference>
<dbReference type="GO" id="GO:0000049">
    <property type="term" value="F:tRNA binding"/>
    <property type="evidence" value="ECO:0007669"/>
    <property type="project" value="UniProtKB-UniRule"/>
</dbReference>
<dbReference type="Pfam" id="PF08351">
    <property type="entry name" value="TmcA_N"/>
    <property type="match status" value="1"/>
</dbReference>
<feature type="domain" description="N-acetyltransferase" evidence="10">
    <location>
        <begin position="389"/>
        <end position="573"/>
    </location>
</feature>
<name>A0A0T9PFA2_9GAMM</name>
<dbReference type="InterPro" id="IPR027417">
    <property type="entry name" value="P-loop_NTPase"/>
</dbReference>
<evidence type="ECO:0000256" key="7">
    <source>
        <dbReference type="ARBA" id="ARBA00022884"/>
    </source>
</evidence>
<dbReference type="GO" id="GO:0002101">
    <property type="term" value="P:tRNA wobble cytosine modification"/>
    <property type="evidence" value="ECO:0007669"/>
    <property type="project" value="UniProtKB-UniRule"/>
</dbReference>
<dbReference type="RefSeq" id="WP_049598535.1">
    <property type="nucleotide sequence ID" value="NZ_CPYL01000006.1"/>
</dbReference>
<comment type="subcellular location">
    <subcellularLocation>
        <location evidence="9">Cytoplasm</location>
    </subcellularLocation>
</comment>
<dbReference type="HAMAP" id="MF_01886">
    <property type="entry name" value="tRNA_acetyltr_TmcA"/>
    <property type="match status" value="1"/>
</dbReference>
<dbReference type="FunFam" id="3.40.630.30:FF:000054">
    <property type="entry name" value="tRNA(Met) cytidine acetyltransferase TmcA"/>
    <property type="match status" value="1"/>
</dbReference>
<dbReference type="Gene3D" id="3.40.50.11040">
    <property type="match status" value="1"/>
</dbReference>
<protein>
    <recommendedName>
        <fullName evidence="9">tRNA(Met) cytidine acetyltransferase TmcA</fullName>
        <ecNumber evidence="9">2.3.1.193</ecNumber>
    </recommendedName>
</protein>